<organism evidence="1 2">
    <name type="scientific">Colletotrichum zoysiae</name>
    <dbReference type="NCBI Taxonomy" id="1216348"/>
    <lineage>
        <taxon>Eukaryota</taxon>
        <taxon>Fungi</taxon>
        <taxon>Dikarya</taxon>
        <taxon>Ascomycota</taxon>
        <taxon>Pezizomycotina</taxon>
        <taxon>Sordariomycetes</taxon>
        <taxon>Hypocreomycetidae</taxon>
        <taxon>Glomerellales</taxon>
        <taxon>Glomerellaceae</taxon>
        <taxon>Colletotrichum</taxon>
        <taxon>Colletotrichum graminicola species complex</taxon>
    </lineage>
</organism>
<dbReference type="Proteomes" id="UP001232148">
    <property type="component" value="Unassembled WGS sequence"/>
</dbReference>
<evidence type="ECO:0000313" key="2">
    <source>
        <dbReference type="Proteomes" id="UP001232148"/>
    </source>
</evidence>
<evidence type="ECO:0000313" key="1">
    <source>
        <dbReference type="EMBL" id="KAK2023731.1"/>
    </source>
</evidence>
<reference evidence="1" key="1">
    <citation type="submission" date="2021-06" db="EMBL/GenBank/DDBJ databases">
        <title>Comparative genomics, transcriptomics and evolutionary studies reveal genomic signatures of adaptation to plant cell wall in hemibiotrophic fungi.</title>
        <authorList>
            <consortium name="DOE Joint Genome Institute"/>
            <person name="Baroncelli R."/>
            <person name="Diaz J.F."/>
            <person name="Benocci T."/>
            <person name="Peng M."/>
            <person name="Battaglia E."/>
            <person name="Haridas S."/>
            <person name="Andreopoulos W."/>
            <person name="Labutti K."/>
            <person name="Pangilinan J."/>
            <person name="Floch G.L."/>
            <person name="Makela M.R."/>
            <person name="Henrissat B."/>
            <person name="Grigoriev I.V."/>
            <person name="Crouch J.A."/>
            <person name="De Vries R.P."/>
            <person name="Sukno S.A."/>
            <person name="Thon M.R."/>
        </authorList>
    </citation>
    <scope>NUCLEOTIDE SEQUENCE</scope>
    <source>
        <strain evidence="1">MAFF235873</strain>
    </source>
</reference>
<sequence length="82" mass="9208">AVKLGFRAIINREFNSLSLTKRVTVRTFGLELLAKDQPSNNLRSPCLEDLPYYNDVIKAAAEAIKAYNQLKRGLAKSSRGPW</sequence>
<dbReference type="EMBL" id="MU842988">
    <property type="protein sequence ID" value="KAK2023731.1"/>
    <property type="molecule type" value="Genomic_DNA"/>
</dbReference>
<protein>
    <submittedName>
        <fullName evidence="1">Uncharacterized protein</fullName>
    </submittedName>
</protein>
<feature type="non-terminal residue" evidence="1">
    <location>
        <position position="82"/>
    </location>
</feature>
<gene>
    <name evidence="1" type="ORF">LX32DRAFT_644290</name>
</gene>
<keyword evidence="2" id="KW-1185">Reference proteome</keyword>
<accession>A0AAD9H765</accession>
<name>A0AAD9H765_9PEZI</name>
<comment type="caution">
    <text evidence="1">The sequence shown here is derived from an EMBL/GenBank/DDBJ whole genome shotgun (WGS) entry which is preliminary data.</text>
</comment>
<proteinExistence type="predicted"/>
<dbReference type="AlphaFoldDB" id="A0AAD9H765"/>